<dbReference type="Pfam" id="PF08570">
    <property type="entry name" value="DUF1761"/>
    <property type="match status" value="1"/>
</dbReference>
<dbReference type="AlphaFoldDB" id="A0A7W9GUR3"/>
<feature type="transmembrane region" description="Helical" evidence="1">
    <location>
        <begin position="46"/>
        <end position="69"/>
    </location>
</feature>
<dbReference type="RefSeq" id="WP_184825781.1">
    <property type="nucleotide sequence ID" value="NZ_JACHMM010000001.1"/>
</dbReference>
<feature type="transmembrane region" description="Helical" evidence="1">
    <location>
        <begin position="75"/>
        <end position="96"/>
    </location>
</feature>
<evidence type="ECO:0008006" key="4">
    <source>
        <dbReference type="Google" id="ProtNLM"/>
    </source>
</evidence>
<sequence>MPDVSLLAVAVGTVAAFVIGFVYYGVVGVPGGSGDGRGEVPARPRWLLPVAELARNLVLAAVVIGVAAAADVSSAGGGLLLGLVLWVGFPLVLWTGAMFHEGVPLRTALVHGGDWLLKLLAIGLVAGVLG</sequence>
<feature type="transmembrane region" description="Helical" evidence="1">
    <location>
        <begin position="6"/>
        <end position="26"/>
    </location>
</feature>
<protein>
    <recommendedName>
        <fullName evidence="4">DUF1761 domain-containing protein</fullName>
    </recommendedName>
</protein>
<keyword evidence="3" id="KW-1185">Reference proteome</keyword>
<feature type="transmembrane region" description="Helical" evidence="1">
    <location>
        <begin position="108"/>
        <end position="129"/>
    </location>
</feature>
<dbReference type="EMBL" id="JACHMM010000001">
    <property type="protein sequence ID" value="MBB5790026.1"/>
    <property type="molecule type" value="Genomic_DNA"/>
</dbReference>
<reference evidence="2 3" key="1">
    <citation type="submission" date="2020-08" db="EMBL/GenBank/DDBJ databases">
        <title>Sequencing the genomes of 1000 actinobacteria strains.</title>
        <authorList>
            <person name="Klenk H.-P."/>
        </authorList>
    </citation>
    <scope>NUCLEOTIDE SEQUENCE [LARGE SCALE GENOMIC DNA]</scope>
    <source>
        <strain evidence="2 3">DSM 102122</strain>
    </source>
</reference>
<proteinExistence type="predicted"/>
<dbReference type="InterPro" id="IPR013879">
    <property type="entry name" value="DUF1761"/>
</dbReference>
<comment type="caution">
    <text evidence="2">The sequence shown here is derived from an EMBL/GenBank/DDBJ whole genome shotgun (WGS) entry which is preliminary data.</text>
</comment>
<organism evidence="2 3">
    <name type="scientific">Jiangella mangrovi</name>
    <dbReference type="NCBI Taxonomy" id="1524084"/>
    <lineage>
        <taxon>Bacteria</taxon>
        <taxon>Bacillati</taxon>
        <taxon>Actinomycetota</taxon>
        <taxon>Actinomycetes</taxon>
        <taxon>Jiangellales</taxon>
        <taxon>Jiangellaceae</taxon>
        <taxon>Jiangella</taxon>
    </lineage>
</organism>
<evidence type="ECO:0000256" key="1">
    <source>
        <dbReference type="SAM" id="Phobius"/>
    </source>
</evidence>
<keyword evidence="1" id="KW-0472">Membrane</keyword>
<gene>
    <name evidence="2" type="ORF">HD601_004601</name>
</gene>
<evidence type="ECO:0000313" key="2">
    <source>
        <dbReference type="EMBL" id="MBB5790026.1"/>
    </source>
</evidence>
<keyword evidence="1" id="KW-1133">Transmembrane helix</keyword>
<name>A0A7W9GUR3_9ACTN</name>
<accession>A0A7W9GUR3</accession>
<dbReference type="Proteomes" id="UP000542813">
    <property type="component" value="Unassembled WGS sequence"/>
</dbReference>
<evidence type="ECO:0000313" key="3">
    <source>
        <dbReference type="Proteomes" id="UP000542813"/>
    </source>
</evidence>
<keyword evidence="1" id="KW-0812">Transmembrane</keyword>